<organism evidence="1 2">
    <name type="scientific">Pararobbsia alpina</name>
    <dbReference type="NCBI Taxonomy" id="621374"/>
    <lineage>
        <taxon>Bacteria</taxon>
        <taxon>Pseudomonadati</taxon>
        <taxon>Pseudomonadota</taxon>
        <taxon>Betaproteobacteria</taxon>
        <taxon>Burkholderiales</taxon>
        <taxon>Burkholderiaceae</taxon>
        <taxon>Pararobbsia</taxon>
    </lineage>
</organism>
<dbReference type="AlphaFoldDB" id="A0A6S7D1H5"/>
<dbReference type="Proteomes" id="UP000494115">
    <property type="component" value="Unassembled WGS sequence"/>
</dbReference>
<name>A0A6S7D1H5_9BURK</name>
<evidence type="ECO:0000313" key="1">
    <source>
        <dbReference type="EMBL" id="CAB3803522.1"/>
    </source>
</evidence>
<evidence type="ECO:0000313" key="2">
    <source>
        <dbReference type="Proteomes" id="UP000494115"/>
    </source>
</evidence>
<sequence length="280" mass="31527">MAKSQKPVVIERIYETLWDPAAQRLIRTVVTNEDIVAAIAWCKANKGSSLSEKNPANFMKDIIRGHGASNMWPERLKQLRMGGRQVTGDGNVFEFVPYEEGQDEPFPNRFGYHKGVWSHQIQSISMPLASKALGRDDETYLIQVAVKLAVVETHFALRSPIDVVELTHLQIGIKLRLCEVDALFAATYRDEKGQRQRMIITAEAKKKNQRILEEQVVQQVKAAFNETPVDLVVPIAMTSVTNGIYVAEFKGIRRSELANFTALELEQEASYELCPNVKGI</sequence>
<dbReference type="EMBL" id="CADIKM010000056">
    <property type="protein sequence ID" value="CAB3803522.1"/>
    <property type="molecule type" value="Genomic_DNA"/>
</dbReference>
<keyword evidence="2" id="KW-1185">Reference proteome</keyword>
<accession>A0A6S7D1H5</accession>
<dbReference type="RefSeq" id="WP_175107931.1">
    <property type="nucleotide sequence ID" value="NZ_CADIKM010000056.1"/>
</dbReference>
<proteinExistence type="predicted"/>
<gene>
    <name evidence="1" type="ORF">LMG28138_05363</name>
</gene>
<protein>
    <submittedName>
        <fullName evidence="1">Uncharacterized protein</fullName>
    </submittedName>
</protein>
<reference evidence="1 2" key="1">
    <citation type="submission" date="2020-04" db="EMBL/GenBank/DDBJ databases">
        <authorList>
            <person name="De Canck E."/>
        </authorList>
    </citation>
    <scope>NUCLEOTIDE SEQUENCE [LARGE SCALE GENOMIC DNA]</scope>
    <source>
        <strain evidence="1 2">LMG 28138</strain>
    </source>
</reference>